<dbReference type="CDD" id="cd05797">
    <property type="entry name" value="Ribosomal_L10"/>
    <property type="match status" value="1"/>
</dbReference>
<dbReference type="Gene3D" id="3.30.70.1730">
    <property type="match status" value="1"/>
</dbReference>
<evidence type="ECO:0000313" key="8">
    <source>
        <dbReference type="Proteomes" id="UP000018559"/>
    </source>
</evidence>
<dbReference type="PANTHER" id="PTHR11560">
    <property type="entry name" value="39S RIBOSOMAL PROTEIN L10, MITOCHONDRIAL"/>
    <property type="match status" value="1"/>
</dbReference>
<gene>
    <name evidence="7" type="ORF">LEQ_0710</name>
</gene>
<evidence type="ECO:0000256" key="1">
    <source>
        <dbReference type="ARBA" id="ARBA00008889"/>
    </source>
</evidence>
<protein>
    <recommendedName>
        <fullName evidence="5">Large ribosomal subunit protein uL10</fullName>
    </recommendedName>
    <alternativeName>
        <fullName evidence="6">50S ribosomal protein L10</fullName>
    </alternativeName>
</protein>
<comment type="caution">
    <text evidence="7">The sequence shown here is derived from an EMBL/GenBank/DDBJ whole genome shotgun (WGS) entry which is preliminary data.</text>
</comment>
<dbReference type="AlphaFoldDB" id="V7I083"/>
<evidence type="ECO:0000256" key="5">
    <source>
        <dbReference type="ARBA" id="ARBA00035202"/>
    </source>
</evidence>
<dbReference type="InterPro" id="IPR001790">
    <property type="entry name" value="Ribosomal_uL10"/>
</dbReference>
<dbReference type="GO" id="GO:0005840">
    <property type="term" value="C:ribosome"/>
    <property type="evidence" value="ECO:0007669"/>
    <property type="project" value="UniProtKB-KW"/>
</dbReference>
<dbReference type="PATRIC" id="fig|1392007.3.peg.477"/>
<evidence type="ECO:0000313" key="7">
    <source>
        <dbReference type="EMBL" id="ETA74696.1"/>
    </source>
</evidence>
<comment type="subunit">
    <text evidence="4">Part of the ribosomal stalk of the 50S ribosomal subunit. The N-terminus interacts with L11 and the large rRNA to form the base of the stalk. The C-terminus forms an elongated spine to which L12 dimers bind in a sequential fashion forming a multimeric L10(L12)X complex.</text>
</comment>
<sequence length="115" mass="12295">MRVIKNSFLRRAAEKLGYEGLEDVFVGPTAVAFSNEDVVAPARILANYAKDIEALEIKGGLIDGEVVSVDEINALSKLPNKEGMLSMLLSVLQAPVRNFAYAVNAVADSKEEGAA</sequence>
<proteinExistence type="inferred from homology"/>
<dbReference type="GO" id="GO:1990904">
    <property type="term" value="C:ribonucleoprotein complex"/>
    <property type="evidence" value="ECO:0007669"/>
    <property type="project" value="UniProtKB-KW"/>
</dbReference>
<dbReference type="Pfam" id="PF00466">
    <property type="entry name" value="Ribosomal_L10"/>
    <property type="match status" value="1"/>
</dbReference>
<dbReference type="InterPro" id="IPR043141">
    <property type="entry name" value="Ribosomal_uL10-like_sf"/>
</dbReference>
<keyword evidence="3" id="KW-0687">Ribonucleoprotein</keyword>
<keyword evidence="8" id="KW-1185">Reference proteome</keyword>
<dbReference type="NCBIfam" id="NF000955">
    <property type="entry name" value="PRK00099.1-1"/>
    <property type="match status" value="1"/>
</dbReference>
<dbReference type="Proteomes" id="UP000018559">
    <property type="component" value="Unassembled WGS sequence"/>
</dbReference>
<dbReference type="EMBL" id="AWWH01000048">
    <property type="protein sequence ID" value="ETA74696.1"/>
    <property type="molecule type" value="Genomic_DNA"/>
</dbReference>
<keyword evidence="2 7" id="KW-0689">Ribosomal protein</keyword>
<dbReference type="SUPFAM" id="SSF160369">
    <property type="entry name" value="Ribosomal protein L10-like"/>
    <property type="match status" value="1"/>
</dbReference>
<name>V7I083_9LACO</name>
<evidence type="ECO:0000256" key="3">
    <source>
        <dbReference type="ARBA" id="ARBA00023274"/>
    </source>
</evidence>
<evidence type="ECO:0000256" key="2">
    <source>
        <dbReference type="ARBA" id="ARBA00022980"/>
    </source>
</evidence>
<comment type="similarity">
    <text evidence="1">Belongs to the universal ribosomal protein uL10 family.</text>
</comment>
<reference evidence="7 8" key="1">
    <citation type="journal article" date="2014" name="Genome Announc.">
        <title>The Genome of the Predominant Equine Lactobacillus Species, Lactobacillus equi, Is Reflective of Its Lifestyle Adaptations to an Herbivorous Host.</title>
        <authorList>
            <person name="O'Donnell M.M."/>
            <person name="Harris H.M."/>
            <person name="O'Toole P.W."/>
            <person name="Ross R.P."/>
        </authorList>
    </citation>
    <scope>NUCLEOTIDE SEQUENCE [LARGE SCALE GENOMIC DNA]</scope>
    <source>
        <strain evidence="7 8">DPC 6820</strain>
    </source>
</reference>
<accession>V7I083</accession>
<dbReference type="Gene3D" id="6.10.250.290">
    <property type="match status" value="1"/>
</dbReference>
<dbReference type="InterPro" id="IPR047865">
    <property type="entry name" value="Ribosomal_uL10_bac_type"/>
</dbReference>
<evidence type="ECO:0000256" key="6">
    <source>
        <dbReference type="ARBA" id="ARBA00035502"/>
    </source>
</evidence>
<evidence type="ECO:0000256" key="4">
    <source>
        <dbReference type="ARBA" id="ARBA00026025"/>
    </source>
</evidence>
<organism evidence="7 8">
    <name type="scientific">Ligilactobacillus equi DPC 6820</name>
    <dbReference type="NCBI Taxonomy" id="1392007"/>
    <lineage>
        <taxon>Bacteria</taxon>
        <taxon>Bacillati</taxon>
        <taxon>Bacillota</taxon>
        <taxon>Bacilli</taxon>
        <taxon>Lactobacillales</taxon>
        <taxon>Lactobacillaceae</taxon>
        <taxon>Ligilactobacillus</taxon>
    </lineage>
</organism>